<name>A0AAE0AQ60_9ROSI</name>
<evidence type="ECO:0000313" key="9">
    <source>
        <dbReference type="Proteomes" id="UP001281410"/>
    </source>
</evidence>
<accession>A0AAE0AQ60</accession>
<dbReference type="InterPro" id="IPR052035">
    <property type="entry name" value="ZnF_BED_domain_contain"/>
</dbReference>
<comment type="caution">
    <text evidence="8">The sequence shown here is derived from an EMBL/GenBank/DDBJ whole genome shotgun (WGS) entry which is preliminary data.</text>
</comment>
<evidence type="ECO:0000256" key="3">
    <source>
        <dbReference type="ARBA" id="ARBA00022833"/>
    </source>
</evidence>
<keyword evidence="3" id="KW-0862">Zinc</keyword>
<dbReference type="Proteomes" id="UP001281410">
    <property type="component" value="Unassembled WGS sequence"/>
</dbReference>
<evidence type="ECO:0000313" key="8">
    <source>
        <dbReference type="EMBL" id="KAK3221594.1"/>
    </source>
</evidence>
<evidence type="ECO:0000259" key="7">
    <source>
        <dbReference type="PROSITE" id="PS50808"/>
    </source>
</evidence>
<evidence type="ECO:0000256" key="2">
    <source>
        <dbReference type="ARBA" id="ARBA00022771"/>
    </source>
</evidence>
<keyword evidence="5" id="KW-0804">Transcription</keyword>
<dbReference type="PANTHER" id="PTHR46481:SF8">
    <property type="entry name" value="ZINC FINGER BED DOMAIN-CONTAINING PROTEIN RICESLEEPER 1-LIKE"/>
    <property type="match status" value="1"/>
</dbReference>
<organism evidence="8 9">
    <name type="scientific">Dipteronia sinensis</name>
    <dbReference type="NCBI Taxonomy" id="43782"/>
    <lineage>
        <taxon>Eukaryota</taxon>
        <taxon>Viridiplantae</taxon>
        <taxon>Streptophyta</taxon>
        <taxon>Embryophyta</taxon>
        <taxon>Tracheophyta</taxon>
        <taxon>Spermatophyta</taxon>
        <taxon>Magnoliopsida</taxon>
        <taxon>eudicotyledons</taxon>
        <taxon>Gunneridae</taxon>
        <taxon>Pentapetalae</taxon>
        <taxon>rosids</taxon>
        <taxon>malvids</taxon>
        <taxon>Sapindales</taxon>
        <taxon>Sapindaceae</taxon>
        <taxon>Hippocastanoideae</taxon>
        <taxon>Acereae</taxon>
        <taxon>Dipteronia</taxon>
    </lineage>
</organism>
<keyword evidence="1" id="KW-0479">Metal-binding</keyword>
<dbReference type="GO" id="GO:0008270">
    <property type="term" value="F:zinc ion binding"/>
    <property type="evidence" value="ECO:0007669"/>
    <property type="project" value="UniProtKB-KW"/>
</dbReference>
<dbReference type="SMART" id="SM00614">
    <property type="entry name" value="ZnF_BED"/>
    <property type="match status" value="1"/>
</dbReference>
<sequence>MIVLRPVIQSAHDPASAAYFGFRRESIDHRLLFFIYSSSTSVHHNFFICSMTTFYRQKSVTPSNTSEPPIIEGTSTLDSIPPNVDMLDNEPEALDNGANNSSWAWDHFIQLSSDPKSPKSKCWHCGKVYARGKEKTGTSNLLAHLKFRCRKFVFKRDSKQKQLFMQKKIKRMANSLLLVIMKRNVGKHLLGLLCLMRHRLKLLRGRDLSTCLVFLNLDFMFHVEQLLRVMFCKFMCMKNKLKDFFVRNQQRVCLITDTWTSIQNINYMYLTAHFVYNNWKLKKKILIFCPISNHKGDTIGKALETCLKSWGI</sequence>
<proteinExistence type="predicted"/>
<keyword evidence="4" id="KW-0805">Transcription regulation</keyword>
<keyword evidence="2 6" id="KW-0863">Zinc-finger</keyword>
<dbReference type="EMBL" id="JANJYJ010000003">
    <property type="protein sequence ID" value="KAK3221594.1"/>
    <property type="molecule type" value="Genomic_DNA"/>
</dbReference>
<keyword evidence="9" id="KW-1185">Reference proteome</keyword>
<evidence type="ECO:0000256" key="4">
    <source>
        <dbReference type="ARBA" id="ARBA00023015"/>
    </source>
</evidence>
<evidence type="ECO:0000256" key="6">
    <source>
        <dbReference type="PROSITE-ProRule" id="PRU00027"/>
    </source>
</evidence>
<dbReference type="AlphaFoldDB" id="A0AAE0AQ60"/>
<dbReference type="Pfam" id="PF02892">
    <property type="entry name" value="zf-BED"/>
    <property type="match status" value="1"/>
</dbReference>
<gene>
    <name evidence="8" type="ORF">Dsin_008619</name>
</gene>
<reference evidence="8" key="1">
    <citation type="journal article" date="2023" name="Plant J.">
        <title>Genome sequences and population genomics provide insights into the demographic history, inbreeding, and mutation load of two 'living fossil' tree species of Dipteronia.</title>
        <authorList>
            <person name="Feng Y."/>
            <person name="Comes H.P."/>
            <person name="Chen J."/>
            <person name="Zhu S."/>
            <person name="Lu R."/>
            <person name="Zhang X."/>
            <person name="Li P."/>
            <person name="Qiu J."/>
            <person name="Olsen K.M."/>
            <person name="Qiu Y."/>
        </authorList>
    </citation>
    <scope>NUCLEOTIDE SEQUENCE</scope>
    <source>
        <strain evidence="8">NBL</strain>
    </source>
</reference>
<evidence type="ECO:0000256" key="1">
    <source>
        <dbReference type="ARBA" id="ARBA00022723"/>
    </source>
</evidence>
<dbReference type="PROSITE" id="PS50808">
    <property type="entry name" value="ZF_BED"/>
    <property type="match status" value="1"/>
</dbReference>
<dbReference type="InterPro" id="IPR003656">
    <property type="entry name" value="Znf_BED"/>
</dbReference>
<evidence type="ECO:0000256" key="5">
    <source>
        <dbReference type="ARBA" id="ARBA00023163"/>
    </source>
</evidence>
<dbReference type="GO" id="GO:0003677">
    <property type="term" value="F:DNA binding"/>
    <property type="evidence" value="ECO:0007669"/>
    <property type="project" value="InterPro"/>
</dbReference>
<protein>
    <recommendedName>
        <fullName evidence="7">BED-type domain-containing protein</fullName>
    </recommendedName>
</protein>
<dbReference type="SUPFAM" id="SSF57667">
    <property type="entry name" value="beta-beta-alpha zinc fingers"/>
    <property type="match status" value="1"/>
</dbReference>
<dbReference type="PANTHER" id="PTHR46481">
    <property type="entry name" value="ZINC FINGER BED DOMAIN-CONTAINING PROTEIN 4"/>
    <property type="match status" value="1"/>
</dbReference>
<feature type="domain" description="BED-type" evidence="7">
    <location>
        <begin position="99"/>
        <end position="156"/>
    </location>
</feature>
<dbReference type="InterPro" id="IPR036236">
    <property type="entry name" value="Znf_C2H2_sf"/>
</dbReference>